<dbReference type="GO" id="GO:0008851">
    <property type="term" value="F:ethanolamine ammonia-lyase activity"/>
    <property type="evidence" value="ECO:0007669"/>
    <property type="project" value="UniProtKB-UniRule"/>
</dbReference>
<keyword evidence="3 5" id="KW-0170">Cobalt</keyword>
<evidence type="ECO:0000313" key="6">
    <source>
        <dbReference type="EMBL" id="XBS68698.1"/>
    </source>
</evidence>
<comment type="pathway">
    <text evidence="5">Amine and polyamine degradation; ethanolamine degradation.</text>
</comment>
<dbReference type="InterPro" id="IPR009246">
    <property type="entry name" value="EutC"/>
</dbReference>
<dbReference type="InterPro" id="IPR042251">
    <property type="entry name" value="EutC_C"/>
</dbReference>
<organism evidence="6">
    <name type="scientific">Acerihabitans sp. KWT182</name>
    <dbReference type="NCBI Taxonomy" id="3157919"/>
    <lineage>
        <taxon>Bacteria</taxon>
        <taxon>Pseudomonadati</taxon>
        <taxon>Pseudomonadota</taxon>
        <taxon>Gammaproteobacteria</taxon>
        <taxon>Enterobacterales</taxon>
        <taxon>Pectobacteriaceae</taxon>
        <taxon>Acerihabitans</taxon>
    </lineage>
</organism>
<dbReference type="InterPro" id="IPR042255">
    <property type="entry name" value="EutC_N"/>
</dbReference>
<dbReference type="PANTHER" id="PTHR39330">
    <property type="entry name" value="ETHANOLAMINE AMMONIA-LYASE LIGHT CHAIN"/>
    <property type="match status" value="1"/>
</dbReference>
<dbReference type="PIRSF" id="PIRSF018982">
    <property type="entry name" value="EutC"/>
    <property type="match status" value="1"/>
</dbReference>
<dbReference type="AlphaFoldDB" id="A0AAU7Q6W7"/>
<dbReference type="HAMAP" id="MF_00601">
    <property type="entry name" value="EutC"/>
    <property type="match status" value="1"/>
</dbReference>
<comment type="catalytic activity">
    <reaction evidence="5">
        <text>ethanolamine = acetaldehyde + NH4(+)</text>
        <dbReference type="Rhea" id="RHEA:15313"/>
        <dbReference type="ChEBI" id="CHEBI:15343"/>
        <dbReference type="ChEBI" id="CHEBI:28938"/>
        <dbReference type="ChEBI" id="CHEBI:57603"/>
        <dbReference type="EC" id="4.3.1.7"/>
    </reaction>
</comment>
<keyword evidence="4 5" id="KW-1283">Bacterial microcompartment</keyword>
<keyword evidence="1 5" id="KW-0846">Cobalamin</keyword>
<evidence type="ECO:0000256" key="3">
    <source>
        <dbReference type="ARBA" id="ARBA00023285"/>
    </source>
</evidence>
<dbReference type="GO" id="GO:0046336">
    <property type="term" value="P:ethanolamine catabolic process"/>
    <property type="evidence" value="ECO:0007669"/>
    <property type="project" value="UniProtKB-UniRule"/>
</dbReference>
<dbReference type="EMBL" id="CP157947">
    <property type="protein sequence ID" value="XBS68698.1"/>
    <property type="molecule type" value="Genomic_DNA"/>
</dbReference>
<comment type="function">
    <text evidence="5">Catalyzes the deamination of various vicinal amino-alcohols to oxo compounds. Allows this organism to utilize ethanolamine as the sole source of nitrogen and carbon in the presence of external vitamin B12.</text>
</comment>
<name>A0AAU7Q6W7_9GAMM</name>
<reference evidence="6" key="1">
    <citation type="submission" date="2024-06" db="EMBL/GenBank/DDBJ databases">
        <authorList>
            <person name="Coelho C."/>
            <person name="Bento M."/>
            <person name="Garcia E."/>
            <person name="Camelo A."/>
            <person name="Brandao I."/>
            <person name="Espirito Santo C."/>
            <person name="Trovao J."/>
            <person name="Verissimo A."/>
            <person name="Costa J."/>
            <person name="Tiago I."/>
        </authorList>
    </citation>
    <scope>NUCLEOTIDE SEQUENCE</scope>
    <source>
        <strain evidence="6">KWT182</strain>
    </source>
</reference>
<proteinExistence type="inferred from homology"/>
<feature type="binding site" evidence="5">
    <location>
        <position position="190"/>
    </location>
    <ligand>
        <name>adenosylcob(III)alamin</name>
        <dbReference type="ChEBI" id="CHEBI:18408"/>
    </ligand>
</feature>
<dbReference type="Gene3D" id="3.40.50.11240">
    <property type="entry name" value="Ethanolamine ammonia-lyase light chain (EutC)"/>
    <property type="match status" value="1"/>
</dbReference>
<protein>
    <recommendedName>
        <fullName evidence="5">Ethanolamine ammonia-lyase small subunit</fullName>
        <shortName evidence="5">EAL small subunit</shortName>
        <ecNumber evidence="5">4.3.1.7</ecNumber>
    </recommendedName>
</protein>
<accession>A0AAU7Q6W7</accession>
<dbReference type="GO" id="GO:0031419">
    <property type="term" value="F:cobalamin binding"/>
    <property type="evidence" value="ECO:0007669"/>
    <property type="project" value="UniProtKB-UniRule"/>
</dbReference>
<sequence>MSKLVSPPAGQFPAGNVIHDNPWESLREFTAARIALGRAGSSLPTREVLKFGLAHAQARDAVHQPFDSEALAALLDEDGLSTLTVHSAAPTRETFLCRPDLGRKLNAESRRMLLDYPDKQAELLLVVGDGLSSKAVHRQAVPFIRALMPYLAVLGIKPAPVVLAHQSRVALGDDIGECLRAEAVAILIGERPGLSSPDSLGIYFTWGPNTGRLESERNCISNIRPEGLDYPQAAFKLAWLLEQSRQRRLSGIALKDESDNPALYGLVKPLFRQEERRPIAKQ</sequence>
<evidence type="ECO:0000256" key="2">
    <source>
        <dbReference type="ARBA" id="ARBA00023239"/>
    </source>
</evidence>
<dbReference type="GO" id="GO:0031471">
    <property type="term" value="C:ethanolamine degradation polyhedral organelle"/>
    <property type="evidence" value="ECO:0007669"/>
    <property type="project" value="UniProtKB-UniRule"/>
</dbReference>
<dbReference type="EC" id="4.3.1.7" evidence="5"/>
<comment type="cofactor">
    <cofactor evidence="5">
        <name>adenosylcob(III)alamin</name>
        <dbReference type="ChEBI" id="CHEBI:18408"/>
    </cofactor>
    <text evidence="5">Binds between the large and small subunits.</text>
</comment>
<feature type="binding site" evidence="5">
    <location>
        <position position="219"/>
    </location>
    <ligand>
        <name>adenosylcob(III)alamin</name>
        <dbReference type="ChEBI" id="CHEBI:18408"/>
    </ligand>
</feature>
<dbReference type="GO" id="GO:0006520">
    <property type="term" value="P:amino acid metabolic process"/>
    <property type="evidence" value="ECO:0007669"/>
    <property type="project" value="InterPro"/>
</dbReference>
<comment type="similarity">
    <text evidence="5">Belongs to the EutC family.</text>
</comment>
<evidence type="ECO:0000256" key="1">
    <source>
        <dbReference type="ARBA" id="ARBA00022628"/>
    </source>
</evidence>
<dbReference type="Gene3D" id="1.10.30.40">
    <property type="entry name" value="Ethanolamine ammonia-lyase light chain (EutC), N-terminal domain"/>
    <property type="match status" value="1"/>
</dbReference>
<dbReference type="Pfam" id="PF05985">
    <property type="entry name" value="EutC"/>
    <property type="match status" value="1"/>
</dbReference>
<keyword evidence="2 5" id="KW-0456">Lyase</keyword>
<dbReference type="NCBIfam" id="NF003971">
    <property type="entry name" value="PRK05465.1"/>
    <property type="match status" value="1"/>
</dbReference>
<evidence type="ECO:0000256" key="5">
    <source>
        <dbReference type="HAMAP-Rule" id="MF_00601"/>
    </source>
</evidence>
<dbReference type="GO" id="GO:0009350">
    <property type="term" value="C:ethanolamine ammonia-lyase complex"/>
    <property type="evidence" value="ECO:0007669"/>
    <property type="project" value="UniProtKB-UniRule"/>
</dbReference>
<evidence type="ECO:0000256" key="4">
    <source>
        <dbReference type="ARBA" id="ARBA00024446"/>
    </source>
</evidence>
<comment type="subcellular location">
    <subcellularLocation>
        <location evidence="5">Bacterial microcompartment</location>
    </subcellularLocation>
</comment>
<comment type="subunit">
    <text evidence="5">The basic unit is a heterodimer which dimerizes to form tetramers. The heterotetramers trimerize; 6 large subunits form a core ring with 6 small subunits projecting outwards.</text>
</comment>
<feature type="binding site" evidence="5">
    <location>
        <position position="169"/>
    </location>
    <ligand>
        <name>adenosylcob(III)alamin</name>
        <dbReference type="ChEBI" id="CHEBI:18408"/>
    </ligand>
</feature>
<dbReference type="PANTHER" id="PTHR39330:SF1">
    <property type="entry name" value="ETHANOLAMINE AMMONIA-LYASE SMALL SUBUNIT"/>
    <property type="match status" value="1"/>
</dbReference>
<gene>
    <name evidence="5 6" type="primary">eutC</name>
    <name evidence="6" type="ORF">ABK905_19085</name>
</gene>